<keyword evidence="4 5" id="KW-0472">Membrane</keyword>
<evidence type="ECO:0000259" key="7">
    <source>
        <dbReference type="PROSITE" id="PS50929"/>
    </source>
</evidence>
<evidence type="ECO:0000256" key="4">
    <source>
        <dbReference type="ARBA" id="ARBA00023136"/>
    </source>
</evidence>
<feature type="transmembrane region" description="Helical" evidence="5">
    <location>
        <begin position="49"/>
        <end position="69"/>
    </location>
</feature>
<feature type="transmembrane region" description="Helical" evidence="5">
    <location>
        <begin position="150"/>
        <end position="170"/>
    </location>
</feature>
<feature type="transmembrane region" description="Helical" evidence="5">
    <location>
        <begin position="12"/>
        <end position="34"/>
    </location>
</feature>
<dbReference type="PROSITE" id="PS50929">
    <property type="entry name" value="ABC_TM1F"/>
    <property type="match status" value="1"/>
</dbReference>
<name>A0ABR9P371_9ACTN</name>
<dbReference type="PANTHER" id="PTHR43394:SF1">
    <property type="entry name" value="ATP-BINDING CASSETTE SUB-FAMILY B MEMBER 10, MITOCHONDRIAL"/>
    <property type="match status" value="1"/>
</dbReference>
<dbReference type="InterPro" id="IPR039421">
    <property type="entry name" value="Type_1_exporter"/>
</dbReference>
<comment type="caution">
    <text evidence="8">The sequence shown here is derived from an EMBL/GenBank/DDBJ whole genome shotgun (WGS) entry which is preliminary data.</text>
</comment>
<dbReference type="PROSITE" id="PS00211">
    <property type="entry name" value="ABC_TRANSPORTER_1"/>
    <property type="match status" value="1"/>
</dbReference>
<keyword evidence="2 5" id="KW-0812">Transmembrane</keyword>
<evidence type="ECO:0000313" key="9">
    <source>
        <dbReference type="Proteomes" id="UP000806528"/>
    </source>
</evidence>
<dbReference type="SUPFAM" id="SSF52540">
    <property type="entry name" value="P-loop containing nucleoside triphosphate hydrolases"/>
    <property type="match status" value="1"/>
</dbReference>
<sequence>MWWLIRSQPLRVLRGALLGIVWMLLLMLPPYLIARAVDDGLRAGDHRALLGWVGVFLVVTVGNTVVSILRHRTMSMVRMDAALRTIRVLARHAAYLGGPPLRRPSSGEFTQIQGVDVARVSQILTMTGPGVGAVAAYAAVAGMLLTISPVLAVVVLVGVPLMALTVGPLLDRVHGRATEYRRQEGELTALAGDVVAGLRVLRGLGGGRFMDERYRGRSAELLEQGYRLSRPTSWFQAVSACLPVVFLGLVTWLVARMAVGGQITVGEAVAVYGFVAALAVPVFFLVEAAGDLVIGHVSLRRVTGLLSLRPELTDPEEPRPAPERPAELFDPGSGVRVRPGVTTALVSAGAGDAVVIERLARLTGSDATWGGTPLDTVALADVRARILANGNDARVFGGTLREAMDPHHHLPDEQVRHALWTAGASELLTAAPEGLDAPVQDRAGDLSGGQRQRLLLARAVAADPEVLMLLDPVSAVDSHTETMVAARLAAAREGRTTVLATTAPPLLELAEHVVFLVDGRVRAEGEHAGLAETQPEYRALTVRAADGSPA</sequence>
<keyword evidence="3 5" id="KW-1133">Transmembrane helix</keyword>
<comment type="subcellular location">
    <subcellularLocation>
        <location evidence="1">Cell membrane</location>
        <topology evidence="1">Multi-pass membrane protein</topology>
    </subcellularLocation>
</comment>
<evidence type="ECO:0000313" key="8">
    <source>
        <dbReference type="EMBL" id="MBE2998264.1"/>
    </source>
</evidence>
<feature type="domain" description="ABC transporter" evidence="6">
    <location>
        <begin position="308"/>
        <end position="543"/>
    </location>
</feature>
<dbReference type="EMBL" id="JADBGI010000004">
    <property type="protein sequence ID" value="MBE2998264.1"/>
    <property type="molecule type" value="Genomic_DNA"/>
</dbReference>
<evidence type="ECO:0000256" key="3">
    <source>
        <dbReference type="ARBA" id="ARBA00022989"/>
    </source>
</evidence>
<feature type="domain" description="ABC transmembrane type-1" evidence="7">
    <location>
        <begin position="15"/>
        <end position="292"/>
    </location>
</feature>
<dbReference type="Proteomes" id="UP000806528">
    <property type="component" value="Unassembled WGS sequence"/>
</dbReference>
<feature type="transmembrane region" description="Helical" evidence="5">
    <location>
        <begin position="271"/>
        <end position="294"/>
    </location>
</feature>
<dbReference type="Pfam" id="PF00005">
    <property type="entry name" value="ABC_tran"/>
    <property type="match status" value="1"/>
</dbReference>
<evidence type="ECO:0000256" key="1">
    <source>
        <dbReference type="ARBA" id="ARBA00004651"/>
    </source>
</evidence>
<keyword evidence="8" id="KW-0067">ATP-binding</keyword>
<dbReference type="SUPFAM" id="SSF90123">
    <property type="entry name" value="ABC transporter transmembrane region"/>
    <property type="match status" value="1"/>
</dbReference>
<evidence type="ECO:0000259" key="6">
    <source>
        <dbReference type="PROSITE" id="PS50893"/>
    </source>
</evidence>
<dbReference type="GO" id="GO:0005524">
    <property type="term" value="F:ATP binding"/>
    <property type="evidence" value="ECO:0007669"/>
    <property type="project" value="UniProtKB-KW"/>
</dbReference>
<feature type="transmembrane region" description="Helical" evidence="5">
    <location>
        <begin position="234"/>
        <end position="259"/>
    </location>
</feature>
<evidence type="ECO:0000256" key="2">
    <source>
        <dbReference type="ARBA" id="ARBA00022692"/>
    </source>
</evidence>
<gene>
    <name evidence="8" type="ORF">IDM40_06030</name>
</gene>
<dbReference type="InterPro" id="IPR017871">
    <property type="entry name" value="ABC_transporter-like_CS"/>
</dbReference>
<dbReference type="InterPro" id="IPR003439">
    <property type="entry name" value="ABC_transporter-like_ATP-bd"/>
</dbReference>
<dbReference type="Gene3D" id="3.40.50.300">
    <property type="entry name" value="P-loop containing nucleotide triphosphate hydrolases"/>
    <property type="match status" value="1"/>
</dbReference>
<dbReference type="InterPro" id="IPR011527">
    <property type="entry name" value="ABC1_TM_dom"/>
</dbReference>
<keyword evidence="9" id="KW-1185">Reference proteome</keyword>
<evidence type="ECO:0000256" key="5">
    <source>
        <dbReference type="SAM" id="Phobius"/>
    </source>
</evidence>
<dbReference type="PROSITE" id="PS50893">
    <property type="entry name" value="ABC_TRANSPORTER_2"/>
    <property type="match status" value="1"/>
</dbReference>
<dbReference type="PANTHER" id="PTHR43394">
    <property type="entry name" value="ATP-DEPENDENT PERMEASE MDL1, MITOCHONDRIAL"/>
    <property type="match status" value="1"/>
</dbReference>
<dbReference type="Pfam" id="PF00664">
    <property type="entry name" value="ABC_membrane"/>
    <property type="match status" value="1"/>
</dbReference>
<dbReference type="Gene3D" id="1.20.1560.10">
    <property type="entry name" value="ABC transporter type 1, transmembrane domain"/>
    <property type="match status" value="1"/>
</dbReference>
<dbReference type="InterPro" id="IPR036640">
    <property type="entry name" value="ABC1_TM_sf"/>
</dbReference>
<dbReference type="InterPro" id="IPR027417">
    <property type="entry name" value="P-loop_NTPase"/>
</dbReference>
<keyword evidence="8" id="KW-0547">Nucleotide-binding</keyword>
<organism evidence="8 9">
    <name type="scientific">Nocardiopsis coralli</name>
    <dbReference type="NCBI Taxonomy" id="2772213"/>
    <lineage>
        <taxon>Bacteria</taxon>
        <taxon>Bacillati</taxon>
        <taxon>Actinomycetota</taxon>
        <taxon>Actinomycetes</taxon>
        <taxon>Streptosporangiales</taxon>
        <taxon>Nocardiopsidaceae</taxon>
        <taxon>Nocardiopsis</taxon>
    </lineage>
</organism>
<protein>
    <submittedName>
        <fullName evidence="8">ABC transporter ATP-binding protein</fullName>
    </submittedName>
</protein>
<proteinExistence type="predicted"/>
<reference evidence="8 9" key="1">
    <citation type="submission" date="2020-09" db="EMBL/GenBank/DDBJ databases">
        <title>Diversity and distribution of actinomycetes associated with coral in the coast of Hainan.</title>
        <authorList>
            <person name="Li F."/>
        </authorList>
    </citation>
    <scope>NUCLEOTIDE SEQUENCE [LARGE SCALE GENOMIC DNA]</scope>
    <source>
        <strain evidence="8 9">HNM0947</strain>
    </source>
</reference>
<accession>A0ABR9P371</accession>